<dbReference type="EMBL" id="FO203427">
    <property type="protein sequence ID" value="CCH49606.1"/>
    <property type="molecule type" value="Genomic_DNA"/>
</dbReference>
<dbReference type="Gene3D" id="3.60.15.10">
    <property type="entry name" value="Ribonuclease Z/Hydroxyacylglutathione hydrolase-like"/>
    <property type="match status" value="1"/>
</dbReference>
<organism evidence="2 3">
    <name type="scientific">Pseudodesulfovibrio piezophilus (strain DSM 21447 / JCM 15486 / C1TLV30)</name>
    <name type="common">Desulfovibrio piezophilus</name>
    <dbReference type="NCBI Taxonomy" id="1322246"/>
    <lineage>
        <taxon>Bacteria</taxon>
        <taxon>Pseudomonadati</taxon>
        <taxon>Thermodesulfobacteriota</taxon>
        <taxon>Desulfovibrionia</taxon>
        <taxon>Desulfovibrionales</taxon>
        <taxon>Desulfovibrionaceae</taxon>
    </lineage>
</organism>
<gene>
    <name evidence="2" type="ordered locus">BN4_12371</name>
</gene>
<dbReference type="KEGG" id="dpi:BN4_12371"/>
<dbReference type="CDD" id="cd07713">
    <property type="entry name" value="DHPS-like_MBL-fold"/>
    <property type="match status" value="1"/>
</dbReference>
<evidence type="ECO:0000313" key="3">
    <source>
        <dbReference type="Proteomes" id="UP000011724"/>
    </source>
</evidence>
<evidence type="ECO:0000313" key="2">
    <source>
        <dbReference type="EMBL" id="CCH49606.1"/>
    </source>
</evidence>
<dbReference type="InterPro" id="IPR036866">
    <property type="entry name" value="RibonucZ/Hydroxyglut_hydro"/>
</dbReference>
<accession>M1WKH4</accession>
<dbReference type="InterPro" id="IPR041712">
    <property type="entry name" value="DHPS-like_MBL-fold"/>
</dbReference>
<dbReference type="Proteomes" id="UP000011724">
    <property type="component" value="Chromosome"/>
</dbReference>
<dbReference type="InterPro" id="IPR001279">
    <property type="entry name" value="Metallo-B-lactamas"/>
</dbReference>
<sequence>MEITFLVDNNSLVGSYFLAEPGLSIHLDTGNVQVLLDAGYSDVFLTNARRKGLDLLYLDWVVLSHGHFDHTWGLDGLIRHYFEAASQGMAHSRPRLVAHPRAFDSRQHEDVPEIGMLLVEEKLARQFELHVSAEPLWLTDRLVTLGEIQRVMDFEDVTTLGQRLGTHGLVEDHIPDDTAMAYLGDDGLVVIAGCAHSGICNTVEQARRVTGIDKVNTVLGGFHLQKASSRRLDATTEYLAGLSLDGLYACHCTDLAAKIALARSCPLREVGAGLSLTV</sequence>
<reference evidence="3" key="2">
    <citation type="journal article" date="2013" name="Stand. Genomic Sci.">
        <title>Complete genome sequence of Desulfocapsa sulfexigens, a marine deltaproteobacterium specialized in disproportionating inorganic sulfur compounds.</title>
        <authorList>
            <person name="Finster K.W."/>
            <person name="Kjeldsen K.U."/>
            <person name="Kube M."/>
            <person name="Reinhardt R."/>
            <person name="Mussmann M."/>
            <person name="Amann R."/>
            <person name="Schreiber L."/>
        </authorList>
    </citation>
    <scope>NUCLEOTIDE SEQUENCE [LARGE SCALE GENOMIC DNA]</scope>
    <source>
        <strain evidence="3">DSM 10523 / SB164P1</strain>
    </source>
</reference>
<dbReference type="Pfam" id="PF00753">
    <property type="entry name" value="Lactamase_B"/>
    <property type="match status" value="1"/>
</dbReference>
<dbReference type="BioCyc" id="DPIE1322246:BN4_RS11895-MONOMER"/>
<dbReference type="eggNOG" id="COG1237">
    <property type="taxonomic scope" value="Bacteria"/>
</dbReference>
<reference evidence="2 3" key="1">
    <citation type="journal article" date="2013" name="PLoS ONE">
        <title>The first genomic and proteomic characterization of a deep-sea sulfate reducer: insights into the piezophilic lifestyle of Desulfovibrio piezophilus.</title>
        <authorList>
            <person name="Pradel N."/>
            <person name="Ji B."/>
            <person name="Gimenez G."/>
            <person name="Talla E."/>
            <person name="Lenoble P."/>
            <person name="Garel M."/>
            <person name="Tamburini C."/>
            <person name="Fourquet P."/>
            <person name="Lebrun R."/>
            <person name="Bertin P."/>
            <person name="Denis Y."/>
            <person name="Pophillat M."/>
            <person name="Barbe V."/>
            <person name="Ollivier B."/>
            <person name="Dolla A."/>
        </authorList>
    </citation>
    <scope>NUCLEOTIDE SEQUENCE [LARGE SCALE GENOMIC DNA]</scope>
    <source>
        <strain evidence="3">DSM 10523 / SB164P1</strain>
    </source>
</reference>
<dbReference type="PANTHER" id="PTHR13754:SF18">
    <property type="entry name" value="7,8-DIHYDROPTERIN-6-METHYL-4-(BETA-D-RIBOFURANOSYL)-AMINOBENZENE-5'-PHOSPHATE SYNTHASE"/>
    <property type="match status" value="1"/>
</dbReference>
<dbReference type="SMART" id="SM00849">
    <property type="entry name" value="Lactamase_B"/>
    <property type="match status" value="1"/>
</dbReference>
<dbReference type="PANTHER" id="PTHR13754">
    <property type="entry name" value="METALLO-BETA-LACTAMASE SUPERFAMILY PROTEIN"/>
    <property type="match status" value="1"/>
</dbReference>
<dbReference type="AlphaFoldDB" id="M1WKH4"/>
<dbReference type="RefSeq" id="WP_015415649.1">
    <property type="nucleotide sequence ID" value="NC_020409.1"/>
</dbReference>
<dbReference type="PATRIC" id="fig|879567.3.peg.2524"/>
<keyword evidence="3" id="KW-1185">Reference proteome</keyword>
<dbReference type="GO" id="GO:0016740">
    <property type="term" value="F:transferase activity"/>
    <property type="evidence" value="ECO:0007669"/>
    <property type="project" value="TreeGrafter"/>
</dbReference>
<dbReference type="STRING" id="1322246.BN4_12371"/>
<dbReference type="HOGENOM" id="CLU_036012_0_0_7"/>
<dbReference type="OrthoDB" id="9803916at2"/>
<name>M1WKH4_PSEP2</name>
<protein>
    <submittedName>
        <fullName evidence="2">Beta-lactamase domain protein</fullName>
    </submittedName>
</protein>
<proteinExistence type="predicted"/>
<dbReference type="SUPFAM" id="SSF56281">
    <property type="entry name" value="Metallo-hydrolase/oxidoreductase"/>
    <property type="match status" value="1"/>
</dbReference>
<feature type="domain" description="Metallo-beta-lactamase" evidence="1">
    <location>
        <begin position="21"/>
        <end position="251"/>
    </location>
</feature>
<evidence type="ECO:0000259" key="1">
    <source>
        <dbReference type="SMART" id="SM00849"/>
    </source>
</evidence>
<dbReference type="InterPro" id="IPR052926">
    <property type="entry name" value="Metallo-beta-lactamase_dom"/>
</dbReference>